<name>A0AAW2EJ53_9HYME</name>
<dbReference type="Proteomes" id="UP001430953">
    <property type="component" value="Unassembled WGS sequence"/>
</dbReference>
<evidence type="ECO:0000313" key="1">
    <source>
        <dbReference type="EMBL" id="KAL0102773.1"/>
    </source>
</evidence>
<keyword evidence="2" id="KW-1185">Reference proteome</keyword>
<comment type="caution">
    <text evidence="1">The sequence shown here is derived from an EMBL/GenBank/DDBJ whole genome shotgun (WGS) entry which is preliminary data.</text>
</comment>
<proteinExistence type="predicted"/>
<reference evidence="1 2" key="1">
    <citation type="submission" date="2023-03" db="EMBL/GenBank/DDBJ databases">
        <title>High recombination rates correlate with genetic variation in Cardiocondyla obscurior ants.</title>
        <authorList>
            <person name="Errbii M."/>
        </authorList>
    </citation>
    <scope>NUCLEOTIDE SEQUENCE [LARGE SCALE GENOMIC DNA]</scope>
    <source>
        <strain evidence="1">Alpha-2009</strain>
        <tissue evidence="1">Whole body</tissue>
    </source>
</reference>
<organism evidence="1 2">
    <name type="scientific">Cardiocondyla obscurior</name>
    <dbReference type="NCBI Taxonomy" id="286306"/>
    <lineage>
        <taxon>Eukaryota</taxon>
        <taxon>Metazoa</taxon>
        <taxon>Ecdysozoa</taxon>
        <taxon>Arthropoda</taxon>
        <taxon>Hexapoda</taxon>
        <taxon>Insecta</taxon>
        <taxon>Pterygota</taxon>
        <taxon>Neoptera</taxon>
        <taxon>Endopterygota</taxon>
        <taxon>Hymenoptera</taxon>
        <taxon>Apocrita</taxon>
        <taxon>Aculeata</taxon>
        <taxon>Formicoidea</taxon>
        <taxon>Formicidae</taxon>
        <taxon>Myrmicinae</taxon>
        <taxon>Cardiocondyla</taxon>
    </lineage>
</organism>
<accession>A0AAW2EJ53</accession>
<dbReference type="AlphaFoldDB" id="A0AAW2EJ53"/>
<protein>
    <submittedName>
        <fullName evidence="1">Uncharacterized protein</fullName>
    </submittedName>
</protein>
<gene>
    <name evidence="1" type="ORF">PUN28_018221</name>
</gene>
<sequence>MHYRHYHSQLILATPPPCRLTRNNIFRPSRREKCSRLLIFTNERRKCPRRRYVHHCFKVSKSNSIFFFFFPLKSPHKTATNLIRPLRESKGCWSLRGQCVARTSESNRTREKGRIALDNYHPFNVRDRSNRASNLISKPRR</sequence>
<evidence type="ECO:0000313" key="2">
    <source>
        <dbReference type="Proteomes" id="UP001430953"/>
    </source>
</evidence>
<dbReference type="EMBL" id="JADYXP020000022">
    <property type="protein sequence ID" value="KAL0102773.1"/>
    <property type="molecule type" value="Genomic_DNA"/>
</dbReference>